<dbReference type="AlphaFoldDB" id="A0A940X4T2"/>
<keyword evidence="3" id="KW-1185">Reference proteome</keyword>
<gene>
    <name evidence="2" type="ORF">J3495_01855</name>
</gene>
<evidence type="ECO:0000313" key="3">
    <source>
        <dbReference type="Proteomes" id="UP000675047"/>
    </source>
</evidence>
<reference evidence="2 3" key="1">
    <citation type="submission" date="2021-03" db="EMBL/GenBank/DDBJ databases">
        <title>Flavobacterium Flabelliformis Sp. Nov. And Flavobacterium Geliluteum Sp. Nov., Two Novel Multidrug Resistant Psychrophilic Species Isolated From Antarctica.</title>
        <authorList>
            <person name="Kralova S."/>
            <person name="Busse H.J."/>
            <person name="Bezdicek M."/>
            <person name="Nykrynova M."/>
            <person name="Kroupova E."/>
            <person name="Krsek D."/>
            <person name="Sedlacek I."/>
        </authorList>
    </citation>
    <scope>NUCLEOTIDE SEQUENCE [LARGE SCALE GENOMIC DNA]</scope>
    <source>
        <strain evidence="2 3">P7388</strain>
    </source>
</reference>
<protein>
    <submittedName>
        <fullName evidence="2">Uncharacterized protein</fullName>
    </submittedName>
</protein>
<dbReference type="Proteomes" id="UP000675047">
    <property type="component" value="Unassembled WGS sequence"/>
</dbReference>
<accession>A0A940X4T2</accession>
<organism evidence="2 3">
    <name type="scientific">Flavobacterium geliluteum</name>
    <dbReference type="NCBI Taxonomy" id="2816120"/>
    <lineage>
        <taxon>Bacteria</taxon>
        <taxon>Pseudomonadati</taxon>
        <taxon>Bacteroidota</taxon>
        <taxon>Flavobacteriia</taxon>
        <taxon>Flavobacteriales</taxon>
        <taxon>Flavobacteriaceae</taxon>
        <taxon>Flavobacterium</taxon>
    </lineage>
</organism>
<evidence type="ECO:0000256" key="1">
    <source>
        <dbReference type="SAM" id="Coils"/>
    </source>
</evidence>
<keyword evidence="1" id="KW-0175">Coiled coil</keyword>
<proteinExistence type="predicted"/>
<sequence>MEKLNIQRLSQTLNYLESKQRELERQMQNDTRSIDSMIRYIKRDMLNEFQLSDFDASIKHQLKNTENFILIVQNIIEENTEA</sequence>
<feature type="coiled-coil region" evidence="1">
    <location>
        <begin position="6"/>
        <end position="33"/>
    </location>
</feature>
<comment type="caution">
    <text evidence="2">The sequence shown here is derived from an EMBL/GenBank/DDBJ whole genome shotgun (WGS) entry which is preliminary data.</text>
</comment>
<dbReference type="EMBL" id="JAGFBV010000002">
    <property type="protein sequence ID" value="MBP4136818.1"/>
    <property type="molecule type" value="Genomic_DNA"/>
</dbReference>
<name>A0A940X4T2_9FLAO</name>
<evidence type="ECO:0000313" key="2">
    <source>
        <dbReference type="EMBL" id="MBP4136818.1"/>
    </source>
</evidence>